<sequence length="70" mass="7444">MGLGHEYVELVGSPLDGQLVDVASWTPAERATGAMLITNDGAYGAGGRAEYDARPRRARPVGLGRRHPLN</sequence>
<proteinExistence type="predicted"/>
<feature type="region of interest" description="Disordered" evidence="1">
    <location>
        <begin position="47"/>
        <end position="70"/>
    </location>
</feature>
<dbReference type="EMBL" id="JBHTGL010000005">
    <property type="protein sequence ID" value="MFD0622350.1"/>
    <property type="molecule type" value="Genomic_DNA"/>
</dbReference>
<evidence type="ECO:0000256" key="1">
    <source>
        <dbReference type="SAM" id="MobiDB-lite"/>
    </source>
</evidence>
<name>A0ABW2WQT4_9ACTN</name>
<organism evidence="2 3">
    <name type="scientific">Streptomyces sanglieri</name>
    <dbReference type="NCBI Taxonomy" id="193460"/>
    <lineage>
        <taxon>Bacteria</taxon>
        <taxon>Bacillati</taxon>
        <taxon>Actinomycetota</taxon>
        <taxon>Actinomycetes</taxon>
        <taxon>Kitasatosporales</taxon>
        <taxon>Streptomycetaceae</taxon>
        <taxon>Streptomyces</taxon>
    </lineage>
</organism>
<gene>
    <name evidence="2" type="ORF">ACFQ2K_05415</name>
</gene>
<dbReference type="Proteomes" id="UP001596915">
    <property type="component" value="Unassembled WGS sequence"/>
</dbReference>
<keyword evidence="3" id="KW-1185">Reference proteome</keyword>
<feature type="compositionally biased region" description="Basic residues" evidence="1">
    <location>
        <begin position="56"/>
        <end position="70"/>
    </location>
</feature>
<accession>A0ABW2WQT4</accession>
<evidence type="ECO:0000313" key="2">
    <source>
        <dbReference type="EMBL" id="MFD0622350.1"/>
    </source>
</evidence>
<reference evidence="3" key="1">
    <citation type="journal article" date="2019" name="Int. J. Syst. Evol. Microbiol.">
        <title>The Global Catalogue of Microorganisms (GCM) 10K type strain sequencing project: providing services to taxonomists for standard genome sequencing and annotation.</title>
        <authorList>
            <consortium name="The Broad Institute Genomics Platform"/>
            <consortium name="The Broad Institute Genome Sequencing Center for Infectious Disease"/>
            <person name="Wu L."/>
            <person name="Ma J."/>
        </authorList>
    </citation>
    <scope>NUCLEOTIDE SEQUENCE [LARGE SCALE GENOMIC DNA]</scope>
    <source>
        <strain evidence="3">JCM 12607</strain>
    </source>
</reference>
<comment type="caution">
    <text evidence="2">The sequence shown here is derived from an EMBL/GenBank/DDBJ whole genome shotgun (WGS) entry which is preliminary data.</text>
</comment>
<protein>
    <submittedName>
        <fullName evidence="2">Uncharacterized protein</fullName>
    </submittedName>
</protein>
<evidence type="ECO:0000313" key="3">
    <source>
        <dbReference type="Proteomes" id="UP001596915"/>
    </source>
</evidence>